<evidence type="ECO:0008006" key="3">
    <source>
        <dbReference type="Google" id="ProtNLM"/>
    </source>
</evidence>
<organism evidence="1 2">
    <name type="scientific">Brevibacterium yomogidense</name>
    <dbReference type="NCBI Taxonomy" id="946573"/>
    <lineage>
        <taxon>Bacteria</taxon>
        <taxon>Bacillati</taxon>
        <taxon>Actinomycetota</taxon>
        <taxon>Actinomycetes</taxon>
        <taxon>Micrococcales</taxon>
        <taxon>Brevibacteriaceae</taxon>
        <taxon>Brevibacterium</taxon>
    </lineage>
</organism>
<dbReference type="EMBL" id="FWFF01000017">
    <property type="protein sequence ID" value="SLM99268.1"/>
    <property type="molecule type" value="Genomic_DNA"/>
</dbReference>
<protein>
    <recommendedName>
        <fullName evidence="3">PIN domain-containing protein</fullName>
    </recommendedName>
</protein>
<evidence type="ECO:0000313" key="1">
    <source>
        <dbReference type="EMBL" id="SLM99268.1"/>
    </source>
</evidence>
<proteinExistence type="predicted"/>
<evidence type="ECO:0000313" key="2">
    <source>
        <dbReference type="Proteomes" id="UP000196581"/>
    </source>
</evidence>
<dbReference type="AlphaFoldDB" id="A0A1X6XJJ7"/>
<keyword evidence="2" id="KW-1185">Reference proteome</keyword>
<gene>
    <name evidence="1" type="ORF">FM105_10710</name>
</gene>
<accession>A0A1X6XJJ7</accession>
<reference evidence="2" key="1">
    <citation type="submission" date="2017-02" db="EMBL/GenBank/DDBJ databases">
        <authorList>
            <person name="Dridi B."/>
        </authorList>
    </citation>
    <scope>NUCLEOTIDE SEQUENCE [LARGE SCALE GENOMIC DNA]</scope>
    <source>
        <strain evidence="2">B Co 03.10</strain>
    </source>
</reference>
<name>A0A1X6XJJ7_9MICO</name>
<sequence length="130" mass="13986">MSGAFDDALVTDWGPLDGTYGLPDPDDEHVVAAAVMGNAEVIVTENLKHFPEAKLPASIRAVPARDFVYDTVQQHLTQACRAVIAICERSGRHGPKLTASGLLTILDERYKMTTTAELLSVAPGLRDALQ</sequence>
<dbReference type="Proteomes" id="UP000196581">
    <property type="component" value="Unassembled WGS sequence"/>
</dbReference>